<feature type="region of interest" description="Disordered" evidence="1">
    <location>
        <begin position="151"/>
        <end position="251"/>
    </location>
</feature>
<name>A0A267FE41_9PLAT</name>
<feature type="compositionally biased region" description="Pro residues" evidence="1">
    <location>
        <begin position="297"/>
        <end position="315"/>
    </location>
</feature>
<feature type="region of interest" description="Disordered" evidence="1">
    <location>
        <begin position="35"/>
        <end position="60"/>
    </location>
</feature>
<feature type="region of interest" description="Disordered" evidence="1">
    <location>
        <begin position="73"/>
        <end position="125"/>
    </location>
</feature>
<keyword evidence="5" id="KW-1185">Reference proteome</keyword>
<dbReference type="EMBL" id="NIVC01005168">
    <property type="protein sequence ID" value="PAA45956.1"/>
    <property type="molecule type" value="Genomic_DNA"/>
</dbReference>
<accession>A0A267FE41</accession>
<proteinExistence type="predicted"/>
<organism evidence="4 5">
    <name type="scientific">Macrostomum lignano</name>
    <dbReference type="NCBI Taxonomy" id="282301"/>
    <lineage>
        <taxon>Eukaryota</taxon>
        <taxon>Metazoa</taxon>
        <taxon>Spiralia</taxon>
        <taxon>Lophotrochozoa</taxon>
        <taxon>Platyhelminthes</taxon>
        <taxon>Rhabditophora</taxon>
        <taxon>Macrostomorpha</taxon>
        <taxon>Macrostomida</taxon>
        <taxon>Macrostomidae</taxon>
        <taxon>Macrostomum</taxon>
    </lineage>
</organism>
<feature type="region of interest" description="Disordered" evidence="1">
    <location>
        <begin position="290"/>
        <end position="337"/>
    </location>
</feature>
<dbReference type="STRING" id="282301.A0A267FE41"/>
<dbReference type="EMBL" id="NIVC01002853">
    <property type="protein sequence ID" value="PAA54834.1"/>
    <property type="molecule type" value="Genomic_DNA"/>
</dbReference>
<evidence type="ECO:0000313" key="5">
    <source>
        <dbReference type="Proteomes" id="UP000215902"/>
    </source>
</evidence>
<evidence type="ECO:0000256" key="1">
    <source>
        <dbReference type="SAM" id="MobiDB-lite"/>
    </source>
</evidence>
<reference evidence="4 5" key="1">
    <citation type="submission" date="2017-06" db="EMBL/GenBank/DDBJ databases">
        <title>A platform for efficient transgenesis in Macrostomum lignano, a flatworm model organism for stem cell research.</title>
        <authorList>
            <person name="Berezikov E."/>
        </authorList>
    </citation>
    <scope>NUCLEOTIDE SEQUENCE [LARGE SCALE GENOMIC DNA]</scope>
    <source>
        <strain evidence="4">DV1</strain>
        <tissue evidence="4">Whole organism</tissue>
    </source>
</reference>
<feature type="compositionally biased region" description="Basic residues" evidence="1">
    <location>
        <begin position="320"/>
        <end position="331"/>
    </location>
</feature>
<feature type="region of interest" description="Disordered" evidence="1">
    <location>
        <begin position="417"/>
        <end position="466"/>
    </location>
</feature>
<dbReference type="AlphaFoldDB" id="A0A267FE41"/>
<evidence type="ECO:0000313" key="3">
    <source>
        <dbReference type="EMBL" id="PAA54834.1"/>
    </source>
</evidence>
<feature type="non-terminal residue" evidence="4">
    <location>
        <position position="1"/>
    </location>
</feature>
<dbReference type="EMBL" id="NIVC01001117">
    <property type="protein sequence ID" value="PAA72045.1"/>
    <property type="molecule type" value="Genomic_DNA"/>
</dbReference>
<sequence length="466" mass="51005">LALVSRRASYSCTVSRRVAMQRPFGASAAASPTAVQATASSPASTAVAPPPPHRQQQHQAVARIHQHPASANLTTTTLPGSRAAVSAGSPTRVAPQGEESLQSGLASLSPPAEPRPQPPLLSKLLPRAFPPLTPAEDKVVASATHVFLSESVPVQGRRGSQQLPPKSPKSPRSPRPPKGAAAAAAAPYQPAVASPVASPQQQQQQPQQHQLLGPPASPTTGHQSLQHQQHHDQQQQQQQQHHDHQQQQQQHTYAVPYAGQFLQQQLQQQQQQQLGSRTRSHPNLLNDYVNVVDASPDKPPLPHQGGQPPLPPPLHPSLQHPHHHQHHHQHNQHPDSSGAALHSLRLQLEAAQSRASRVELLERELSRLADAHEALVKSAERSARLETAVRRRLERECALLRQENAQLRDRLLSAAEFHHQQQHHQHQPATQETLQRLEAENLALKEQLLSSPAHQQQHNPNCSKQS</sequence>
<gene>
    <name evidence="4" type="ORF">BOX15_Mlig001159g1</name>
    <name evidence="2" type="ORF">BOX15_Mlig001159g11</name>
    <name evidence="3" type="ORF">BOX15_Mlig001159g8</name>
</gene>
<dbReference type="Proteomes" id="UP000215902">
    <property type="component" value="Unassembled WGS sequence"/>
</dbReference>
<feature type="compositionally biased region" description="Low complexity" evidence="1">
    <location>
        <begin position="178"/>
        <end position="214"/>
    </location>
</feature>
<comment type="caution">
    <text evidence="4">The sequence shown here is derived from an EMBL/GenBank/DDBJ whole genome shotgun (WGS) entry which is preliminary data.</text>
</comment>
<feature type="compositionally biased region" description="Polar residues" evidence="1">
    <location>
        <begin position="448"/>
        <end position="466"/>
    </location>
</feature>
<feature type="compositionally biased region" description="Low complexity" evidence="1">
    <location>
        <begin position="35"/>
        <end position="47"/>
    </location>
</feature>
<protein>
    <submittedName>
        <fullName evidence="4">Uncharacterized protein</fullName>
    </submittedName>
</protein>
<feature type="compositionally biased region" description="Pro residues" evidence="1">
    <location>
        <begin position="165"/>
        <end position="177"/>
    </location>
</feature>
<evidence type="ECO:0000313" key="2">
    <source>
        <dbReference type="EMBL" id="PAA45956.1"/>
    </source>
</evidence>
<evidence type="ECO:0000313" key="4">
    <source>
        <dbReference type="EMBL" id="PAA72045.1"/>
    </source>
</evidence>